<dbReference type="SUPFAM" id="SSF53300">
    <property type="entry name" value="vWA-like"/>
    <property type="match status" value="1"/>
</dbReference>
<dbReference type="Proteomes" id="UP001424741">
    <property type="component" value="Unassembled WGS sequence"/>
</dbReference>
<reference evidence="4 5" key="1">
    <citation type="submission" date="2024-02" db="EMBL/GenBank/DDBJ databases">
        <title>Rubritalea halochordaticola NBRC 107102.</title>
        <authorList>
            <person name="Ichikawa N."/>
            <person name="Katano-Makiyama Y."/>
            <person name="Hidaka K."/>
        </authorList>
    </citation>
    <scope>NUCLEOTIDE SEQUENCE [LARGE SCALE GENOMIC DNA]</scope>
    <source>
        <strain evidence="4 5">NBRC 107102</strain>
    </source>
</reference>
<feature type="domain" description="VWFA" evidence="3">
    <location>
        <begin position="88"/>
        <end position="194"/>
    </location>
</feature>
<gene>
    <name evidence="4" type="ORF">Rhal01_02957</name>
</gene>
<dbReference type="InterPro" id="IPR036465">
    <property type="entry name" value="vWFA_dom_sf"/>
</dbReference>
<dbReference type="Pfam" id="PF13519">
    <property type="entry name" value="VWA_2"/>
    <property type="match status" value="1"/>
</dbReference>
<evidence type="ECO:0000259" key="2">
    <source>
        <dbReference type="Pfam" id="PF07584"/>
    </source>
</evidence>
<feature type="domain" description="Aerotolerance regulator N-terminal" evidence="2">
    <location>
        <begin position="1"/>
        <end position="78"/>
    </location>
</feature>
<dbReference type="InterPro" id="IPR011933">
    <property type="entry name" value="Double_TM_dom"/>
</dbReference>
<proteinExistence type="predicted"/>
<accession>A0ABP9V5Y9</accession>
<evidence type="ECO:0000256" key="1">
    <source>
        <dbReference type="SAM" id="Phobius"/>
    </source>
</evidence>
<organism evidence="4 5">
    <name type="scientific">Rubritalea halochordaticola</name>
    <dbReference type="NCBI Taxonomy" id="714537"/>
    <lineage>
        <taxon>Bacteria</taxon>
        <taxon>Pseudomonadati</taxon>
        <taxon>Verrucomicrobiota</taxon>
        <taxon>Verrucomicrobiia</taxon>
        <taxon>Verrucomicrobiales</taxon>
        <taxon>Rubritaleaceae</taxon>
        <taxon>Rubritalea</taxon>
    </lineage>
</organism>
<dbReference type="PANTHER" id="PTHR37464">
    <property type="entry name" value="BLL2463 PROTEIN"/>
    <property type="match status" value="1"/>
</dbReference>
<sequence length="592" mass="64350">MSFLAPAYLLGLLALIPLTAVYLLKVKPNRHQTNAWFLWDKVFEKKHSSSLFSRLRHFLSLLIMLLAVTALVLALAQPRFGNTDRSDLIIVIDRSASMSTVQDGSSRLDNALGKAHELVRGLSGDQRALIATVDSDLRFLTHLSRNTKDLHEALDSITQSTLPLSKQALLNTAEATATNNGEKANSRVLLFTDGCGPSPELGNVEIVSEFQKVDNLGIVSADIQPIPGSENMARCMIRLASSYAAEQEVEIELSYHSTGAIGKLSTLKIKPGLNAPVFFDVPDAQEGYWQLKLLHKDSLESDNLAHLYLQPVRTVPVATVAENSYFYERCIEAFALSGGALAPVADSGQASLTLAQGSISASAKGNFLLFAPKGESPYWSAPGDEIAVNLAISTENTHPVLRHLDVSQMHFVGAIRLKAPAEAQVLVKSEDGTPLIYIVNETNRNVVVVNLNPELGDFYMSPSFPVLVYDSATYMGGTEQVPSSSYSTGLSYTVSQTEPSQATLPSGNQHDIDAGRSLQLQEAGLYQLKTSKQDFQLAASLLATDESMQVNKLSEKVSEQASVPLSPSFWLIVIAILLILLESLLYHRRKVG</sequence>
<dbReference type="PANTHER" id="PTHR37464:SF1">
    <property type="entry name" value="BLL2463 PROTEIN"/>
    <property type="match status" value="1"/>
</dbReference>
<keyword evidence="1" id="KW-0472">Membrane</keyword>
<name>A0ABP9V5Y9_9BACT</name>
<dbReference type="RefSeq" id="WP_346189388.1">
    <property type="nucleotide sequence ID" value="NZ_BAABRL010000010.1"/>
</dbReference>
<dbReference type="NCBIfam" id="TIGR02226">
    <property type="entry name" value="two_anch"/>
    <property type="match status" value="1"/>
</dbReference>
<dbReference type="CDD" id="cd00198">
    <property type="entry name" value="vWFA"/>
    <property type="match status" value="1"/>
</dbReference>
<evidence type="ECO:0008006" key="6">
    <source>
        <dbReference type="Google" id="ProtNLM"/>
    </source>
</evidence>
<dbReference type="EMBL" id="BAABRL010000010">
    <property type="protein sequence ID" value="GAA5496772.1"/>
    <property type="molecule type" value="Genomic_DNA"/>
</dbReference>
<keyword evidence="1" id="KW-1133">Transmembrane helix</keyword>
<protein>
    <recommendedName>
        <fullName evidence="6">VWA domain-containing protein</fullName>
    </recommendedName>
</protein>
<evidence type="ECO:0000313" key="5">
    <source>
        <dbReference type="Proteomes" id="UP001424741"/>
    </source>
</evidence>
<comment type="caution">
    <text evidence="4">The sequence shown here is derived from an EMBL/GenBank/DDBJ whole genome shotgun (WGS) entry which is preliminary data.</text>
</comment>
<feature type="transmembrane region" description="Helical" evidence="1">
    <location>
        <begin position="55"/>
        <end position="76"/>
    </location>
</feature>
<dbReference type="InterPro" id="IPR024163">
    <property type="entry name" value="Aerotolerance_reg_N"/>
</dbReference>
<feature type="transmembrane region" description="Helical" evidence="1">
    <location>
        <begin position="568"/>
        <end position="586"/>
    </location>
</feature>
<evidence type="ECO:0000259" key="3">
    <source>
        <dbReference type="Pfam" id="PF13519"/>
    </source>
</evidence>
<feature type="transmembrane region" description="Helical" evidence="1">
    <location>
        <begin position="6"/>
        <end position="24"/>
    </location>
</feature>
<keyword evidence="5" id="KW-1185">Reference proteome</keyword>
<evidence type="ECO:0000313" key="4">
    <source>
        <dbReference type="EMBL" id="GAA5496772.1"/>
    </source>
</evidence>
<keyword evidence="1" id="KW-0812">Transmembrane</keyword>
<dbReference type="Pfam" id="PF07584">
    <property type="entry name" value="BatA"/>
    <property type="match status" value="1"/>
</dbReference>
<dbReference type="Gene3D" id="3.40.50.410">
    <property type="entry name" value="von Willebrand factor, type A domain"/>
    <property type="match status" value="1"/>
</dbReference>
<dbReference type="InterPro" id="IPR002035">
    <property type="entry name" value="VWF_A"/>
</dbReference>